<accession>A0A1W2BBT1</accession>
<sequence length="250" mass="27743">MAKLPLHVPALQNTVPIIKPRETIHVMVNVEGFWREIFIFWYTQKGDMMSQTNVAALQLLRGQGRFGPGGLEFDETPVEIGDAEKLAGRRYFTLHPSVDSDPSKATAVVNGIGGCQEIGVDLRTIQGTEEILIHRMTDPKRYPATGPSKREVHFGNIFRPGAAPVFRMFVTPLKGRQPLDAPAPFIPNRSADFVGHPNRVSSRKMLFQIRLEYEARQPFPTEHAILIPAARTGTGSEEPLLERGKGTGHS</sequence>
<proteinExistence type="predicted"/>
<dbReference type="EMBL" id="FWXR01000006">
    <property type="protein sequence ID" value="SMC70359.1"/>
    <property type="molecule type" value="Genomic_DNA"/>
</dbReference>
<organism evidence="2 3">
    <name type="scientific">Fulvimarina manganoxydans</name>
    <dbReference type="NCBI Taxonomy" id="937218"/>
    <lineage>
        <taxon>Bacteria</taxon>
        <taxon>Pseudomonadati</taxon>
        <taxon>Pseudomonadota</taxon>
        <taxon>Alphaproteobacteria</taxon>
        <taxon>Hyphomicrobiales</taxon>
        <taxon>Aurantimonadaceae</taxon>
        <taxon>Fulvimarina</taxon>
    </lineage>
</organism>
<dbReference type="AlphaFoldDB" id="A0A1W2BBT1"/>
<feature type="compositionally biased region" description="Basic and acidic residues" evidence="1">
    <location>
        <begin position="240"/>
        <end position="250"/>
    </location>
</feature>
<gene>
    <name evidence="2" type="ORF">SAMN06297251_10635</name>
</gene>
<evidence type="ECO:0000256" key="1">
    <source>
        <dbReference type="SAM" id="MobiDB-lite"/>
    </source>
</evidence>
<reference evidence="2 3" key="1">
    <citation type="submission" date="2017-04" db="EMBL/GenBank/DDBJ databases">
        <authorList>
            <person name="Afonso C.L."/>
            <person name="Miller P.J."/>
            <person name="Scott M.A."/>
            <person name="Spackman E."/>
            <person name="Goraichik I."/>
            <person name="Dimitrov K.M."/>
            <person name="Suarez D.L."/>
            <person name="Swayne D.E."/>
        </authorList>
    </citation>
    <scope>NUCLEOTIDE SEQUENCE [LARGE SCALE GENOMIC DNA]</scope>
    <source>
        <strain evidence="2 3">CGMCC 1.10972</strain>
    </source>
</reference>
<evidence type="ECO:0000313" key="2">
    <source>
        <dbReference type="EMBL" id="SMC70359.1"/>
    </source>
</evidence>
<dbReference type="Proteomes" id="UP000192656">
    <property type="component" value="Unassembled WGS sequence"/>
</dbReference>
<feature type="region of interest" description="Disordered" evidence="1">
    <location>
        <begin position="229"/>
        <end position="250"/>
    </location>
</feature>
<keyword evidence="3" id="KW-1185">Reference proteome</keyword>
<protein>
    <submittedName>
        <fullName evidence="2">Uncharacterized protein</fullName>
    </submittedName>
</protein>
<evidence type="ECO:0000313" key="3">
    <source>
        <dbReference type="Proteomes" id="UP000192656"/>
    </source>
</evidence>
<dbReference type="STRING" id="937218.SAMN06297251_10635"/>
<name>A0A1W2BBT1_9HYPH</name>